<keyword evidence="1" id="KW-0472">Membrane</keyword>
<protein>
    <submittedName>
        <fullName evidence="2">Uncharacterized protein</fullName>
    </submittedName>
</protein>
<dbReference type="AlphaFoldDB" id="A0A261G507"/>
<evidence type="ECO:0000313" key="3">
    <source>
        <dbReference type="Proteomes" id="UP000216074"/>
    </source>
</evidence>
<dbReference type="RefSeq" id="WP_094728981.1">
    <property type="nucleotide sequence ID" value="NZ_MWWY01000005.1"/>
</dbReference>
<organism evidence="2 3">
    <name type="scientific">Bifidobacterium hapali</name>
    <dbReference type="NCBI Taxonomy" id="1630172"/>
    <lineage>
        <taxon>Bacteria</taxon>
        <taxon>Bacillati</taxon>
        <taxon>Actinomycetota</taxon>
        <taxon>Actinomycetes</taxon>
        <taxon>Bifidobacteriales</taxon>
        <taxon>Bifidobacteriaceae</taxon>
        <taxon>Bifidobacterium</taxon>
    </lineage>
</organism>
<proteinExistence type="predicted"/>
<dbReference type="Proteomes" id="UP000216074">
    <property type="component" value="Unassembled WGS sequence"/>
</dbReference>
<evidence type="ECO:0000256" key="1">
    <source>
        <dbReference type="SAM" id="Phobius"/>
    </source>
</evidence>
<gene>
    <name evidence="2" type="ORF">BHAP_0340</name>
</gene>
<feature type="transmembrane region" description="Helical" evidence="1">
    <location>
        <begin position="115"/>
        <end position="142"/>
    </location>
</feature>
<keyword evidence="3" id="KW-1185">Reference proteome</keyword>
<sequence>MGKHSCSWFIGWGCTSVVMALVNVVEWIIKPQEDFLMIGIWNIVDATPILTIVILPVVSVQLLVRYADEYSVKSRMSIALVFMVLMAACLEGYHLAPDWFMLPDLAPEHVYNHPYANYALAWGALCAVVTALCCFACAYAGARDNPGMTPSHQQMRVNRSVDRLWRSPR</sequence>
<reference evidence="2 3" key="1">
    <citation type="journal article" date="2017" name="BMC Genomics">
        <title>Comparative genomic and phylogenomic analyses of the Bifidobacteriaceae family.</title>
        <authorList>
            <person name="Lugli G.A."/>
            <person name="Milani C."/>
            <person name="Turroni F."/>
            <person name="Duranti S."/>
            <person name="Mancabelli L."/>
            <person name="Mangifesta M."/>
            <person name="Ferrario C."/>
            <person name="Modesto M."/>
            <person name="Mattarelli P."/>
            <person name="Jiri K."/>
            <person name="van Sinderen D."/>
            <person name="Ventura M."/>
        </authorList>
    </citation>
    <scope>NUCLEOTIDE SEQUENCE [LARGE SCALE GENOMIC DNA]</scope>
    <source>
        <strain evidence="2 3">DSM 100202</strain>
    </source>
</reference>
<evidence type="ECO:0000313" key="2">
    <source>
        <dbReference type="EMBL" id="OZG66478.1"/>
    </source>
</evidence>
<comment type="caution">
    <text evidence="2">The sequence shown here is derived from an EMBL/GenBank/DDBJ whole genome shotgun (WGS) entry which is preliminary data.</text>
</comment>
<keyword evidence="1" id="KW-0812">Transmembrane</keyword>
<feature type="transmembrane region" description="Helical" evidence="1">
    <location>
        <begin position="7"/>
        <end position="29"/>
    </location>
</feature>
<name>A0A261G507_9BIFI</name>
<accession>A0A261G507</accession>
<keyword evidence="1" id="KW-1133">Transmembrane helix</keyword>
<feature type="transmembrane region" description="Helical" evidence="1">
    <location>
        <begin position="35"/>
        <end position="64"/>
    </location>
</feature>
<dbReference type="EMBL" id="MWWY01000005">
    <property type="protein sequence ID" value="OZG66478.1"/>
    <property type="molecule type" value="Genomic_DNA"/>
</dbReference>
<feature type="transmembrane region" description="Helical" evidence="1">
    <location>
        <begin position="76"/>
        <end position="95"/>
    </location>
</feature>